<comment type="caution">
    <text evidence="1">The sequence shown here is derived from an EMBL/GenBank/DDBJ whole genome shotgun (WGS) entry which is preliminary data.</text>
</comment>
<sequence length="300" mass="33907">MDDYLGGANDVTAAVKLRDDVINILNTAGFKLRKWISNDRRLLEHISNEDNDPLRVLNLDESCTTKTLFLFWNPFNDVHQYKVNNNCKNNAERITKRIVLSTIATIFDPLGLVGPVVVVAKIFMQKLWQARINWDDPVASSLHEEWQNYQQTLPELEKIHIPRWIIGCSNVLVTQIHGFADASIQAFGACLYARTTDALGNHHSRLIVAKSKVAPLKVVSLARLELCAAVLLARLADKIIPKLNITINKKHFWPDSTIVLAWINSPSTRWKTFVASIRTNKGEVKRAARSLCPLPIKDDN</sequence>
<gene>
    <name evidence="1" type="ORF">MEUPH1_LOCUS23900</name>
</gene>
<dbReference type="Proteomes" id="UP001160148">
    <property type="component" value="Unassembled WGS sequence"/>
</dbReference>
<reference evidence="1 2" key="1">
    <citation type="submission" date="2023-01" db="EMBL/GenBank/DDBJ databases">
        <authorList>
            <person name="Whitehead M."/>
        </authorList>
    </citation>
    <scope>NUCLEOTIDE SEQUENCE [LARGE SCALE GENOMIC DNA]</scope>
</reference>
<dbReference type="PANTHER" id="PTHR47331">
    <property type="entry name" value="PHD-TYPE DOMAIN-CONTAINING PROTEIN"/>
    <property type="match status" value="1"/>
</dbReference>
<dbReference type="InterPro" id="IPR008042">
    <property type="entry name" value="Retrotrans_Pao"/>
</dbReference>
<dbReference type="PANTHER" id="PTHR47331:SF4">
    <property type="entry name" value="PEPTIDASE S1 DOMAIN-CONTAINING PROTEIN"/>
    <property type="match status" value="1"/>
</dbReference>
<name>A0AAV0XNI5_9HEMI</name>
<accession>A0AAV0XNI5</accession>
<evidence type="ECO:0000313" key="1">
    <source>
        <dbReference type="EMBL" id="CAI6369691.1"/>
    </source>
</evidence>
<dbReference type="Pfam" id="PF05380">
    <property type="entry name" value="Peptidase_A17"/>
    <property type="match status" value="1"/>
</dbReference>
<protein>
    <submittedName>
        <fullName evidence="1">Uncharacterized protein</fullName>
    </submittedName>
</protein>
<dbReference type="AlphaFoldDB" id="A0AAV0XNI5"/>
<proteinExistence type="predicted"/>
<dbReference type="EMBL" id="CARXXK010000018">
    <property type="protein sequence ID" value="CAI6369691.1"/>
    <property type="molecule type" value="Genomic_DNA"/>
</dbReference>
<organism evidence="1 2">
    <name type="scientific">Macrosiphum euphorbiae</name>
    <name type="common">potato aphid</name>
    <dbReference type="NCBI Taxonomy" id="13131"/>
    <lineage>
        <taxon>Eukaryota</taxon>
        <taxon>Metazoa</taxon>
        <taxon>Ecdysozoa</taxon>
        <taxon>Arthropoda</taxon>
        <taxon>Hexapoda</taxon>
        <taxon>Insecta</taxon>
        <taxon>Pterygota</taxon>
        <taxon>Neoptera</taxon>
        <taxon>Paraneoptera</taxon>
        <taxon>Hemiptera</taxon>
        <taxon>Sternorrhyncha</taxon>
        <taxon>Aphidomorpha</taxon>
        <taxon>Aphidoidea</taxon>
        <taxon>Aphididae</taxon>
        <taxon>Macrosiphini</taxon>
        <taxon>Macrosiphum</taxon>
    </lineage>
</organism>
<keyword evidence="2" id="KW-1185">Reference proteome</keyword>
<evidence type="ECO:0000313" key="2">
    <source>
        <dbReference type="Proteomes" id="UP001160148"/>
    </source>
</evidence>